<proteinExistence type="predicted"/>
<feature type="domain" description="SCD" evidence="2">
    <location>
        <begin position="707"/>
        <end position="765"/>
    </location>
</feature>
<feature type="compositionally biased region" description="Polar residues" evidence="1">
    <location>
        <begin position="647"/>
        <end position="664"/>
    </location>
</feature>
<name>A0A812M7D1_9DINO</name>
<protein>
    <submittedName>
        <fullName evidence="3">CR4 protein</fullName>
    </submittedName>
</protein>
<dbReference type="Gene3D" id="2.130.10.30">
    <property type="entry name" value="Regulator of chromosome condensation 1/beta-lactamase-inhibitor protein II"/>
    <property type="match status" value="2"/>
</dbReference>
<sequence length="887" mass="97054">MRRGFLLSTHPQASGSKQQGPSLSSQKQQRQGTLRRGFLLPIAPQASGSEQKEPRLSSQQQRQGTFRRGFLLPTASKASSPERLDTSPFDRQETWGAWTRHARRMTMADWVFMKSRGIHVLEKDLHHLSWVLHDRLKQGCVQQLRWVFDAVVLPLLSMRTPPKVNVDAGGSSVSIVQRNGELDCRLHMRMVMYRGVPPTLGSVVSVAEGDMHTCVLKEDGEVVCFGAEYAASACNVPPHLGPVVGVAAGMSHTCVLQADGRVVCFGRGCKGCCSVPKDLGPAIAVAAGSKFTCAIKSNGELVCWGRVPQRKPPDLGPVVAVAAGSHHICAVKANGDLVCFGHFGHILSFFRFPRPVPPGLGPVVSVATSDTHTCVIKANGQLACFGRNQWGECDVPDDLGPVVAVAAGDGLTCAVKPNGELVTLGRLREGYGLPAKLGPVAVPSPSPWQHHAGGLVLNPAAIIEEEAAAVSVAQEHSHYAADVPAVRDPELLREQAEHDWADRVVERILTSTLSQHEDPALEAQVKEEQEAAEEEKVWIIPFSSTPKEFVSKLLTGPELKTIREQMAQEGRALVLEGRHHGAKVFVWPHQYARVLQELERRAEPLKASHVVISDSLRHLLEQVQSQLPVRKQCKVQPDAMESFDLPASSSENLAEQSSDATSSEEFADWMEVNRTFLCMTRRYKPSDAVSQSTRDSRKGRNPRCYEDVDPEIRKSCVEALDRWTKADAQAARQAMWKQHLHLATNDPDAKVRAAALTALTAMLRTDPGGEEVRALAADICPQVLKRCNDVDPAASAAALRCAVVLAELGKLGEAEFDPIVDLVWDKDEQRRTEAATFVSRFVFSEDVFDYAAAHLSAGSLLPVGPPADSRRRLRMLLEFMMEYDEAP</sequence>
<dbReference type="PANTHER" id="PTHR45982:SF1">
    <property type="entry name" value="REGULATOR OF CHROMOSOME CONDENSATION"/>
    <property type="match status" value="1"/>
</dbReference>
<comment type="caution">
    <text evidence="3">The sequence shown here is derived from an EMBL/GenBank/DDBJ whole genome shotgun (WGS) entry which is preliminary data.</text>
</comment>
<dbReference type="EMBL" id="CAJNDS010001247">
    <property type="protein sequence ID" value="CAE7253362.1"/>
    <property type="molecule type" value="Genomic_DNA"/>
</dbReference>
<feature type="region of interest" description="Disordered" evidence="1">
    <location>
        <begin position="1"/>
        <end position="64"/>
    </location>
</feature>
<feature type="compositionally biased region" description="Polar residues" evidence="1">
    <location>
        <begin position="9"/>
        <end position="32"/>
    </location>
</feature>
<organism evidence="3 4">
    <name type="scientific">Symbiodinium natans</name>
    <dbReference type="NCBI Taxonomy" id="878477"/>
    <lineage>
        <taxon>Eukaryota</taxon>
        <taxon>Sar</taxon>
        <taxon>Alveolata</taxon>
        <taxon>Dinophyceae</taxon>
        <taxon>Suessiales</taxon>
        <taxon>Symbiodiniaceae</taxon>
        <taxon>Symbiodinium</taxon>
    </lineage>
</organism>
<dbReference type="InterPro" id="IPR020839">
    <property type="entry name" value="SCD"/>
</dbReference>
<evidence type="ECO:0000259" key="2">
    <source>
        <dbReference type="Pfam" id="PF21581"/>
    </source>
</evidence>
<dbReference type="InterPro" id="IPR016024">
    <property type="entry name" value="ARM-type_fold"/>
</dbReference>
<feature type="region of interest" description="Disordered" evidence="1">
    <location>
        <begin position="644"/>
        <end position="664"/>
    </location>
</feature>
<gene>
    <name evidence="3" type="primary">CR4</name>
    <name evidence="3" type="ORF">SNAT2548_LOCUS12737</name>
</gene>
<dbReference type="Pfam" id="PF21581">
    <property type="entry name" value="SCD"/>
    <property type="match status" value="1"/>
</dbReference>
<dbReference type="SUPFAM" id="SSF48371">
    <property type="entry name" value="ARM repeat"/>
    <property type="match status" value="1"/>
</dbReference>
<dbReference type="InterPro" id="IPR011989">
    <property type="entry name" value="ARM-like"/>
</dbReference>
<evidence type="ECO:0000256" key="1">
    <source>
        <dbReference type="SAM" id="MobiDB-lite"/>
    </source>
</evidence>
<dbReference type="AlphaFoldDB" id="A0A812M7D1"/>
<dbReference type="Pfam" id="PF13540">
    <property type="entry name" value="RCC1_2"/>
    <property type="match status" value="4"/>
</dbReference>
<dbReference type="Proteomes" id="UP000604046">
    <property type="component" value="Unassembled WGS sequence"/>
</dbReference>
<dbReference type="GO" id="GO:0005737">
    <property type="term" value="C:cytoplasm"/>
    <property type="evidence" value="ECO:0007669"/>
    <property type="project" value="TreeGrafter"/>
</dbReference>
<keyword evidence="4" id="KW-1185">Reference proteome</keyword>
<evidence type="ECO:0000313" key="3">
    <source>
        <dbReference type="EMBL" id="CAE7253362.1"/>
    </source>
</evidence>
<dbReference type="GO" id="GO:0005085">
    <property type="term" value="F:guanyl-nucleotide exchange factor activity"/>
    <property type="evidence" value="ECO:0007669"/>
    <property type="project" value="TreeGrafter"/>
</dbReference>
<dbReference type="OrthoDB" id="5370059at2759"/>
<dbReference type="Gene3D" id="1.25.10.10">
    <property type="entry name" value="Leucine-rich Repeat Variant"/>
    <property type="match status" value="1"/>
</dbReference>
<evidence type="ECO:0000313" key="4">
    <source>
        <dbReference type="Proteomes" id="UP000604046"/>
    </source>
</evidence>
<dbReference type="SUPFAM" id="SSF50985">
    <property type="entry name" value="RCC1/BLIP-II"/>
    <property type="match status" value="1"/>
</dbReference>
<dbReference type="PANTHER" id="PTHR45982">
    <property type="entry name" value="REGULATOR OF CHROMOSOME CONDENSATION"/>
    <property type="match status" value="1"/>
</dbReference>
<dbReference type="InterPro" id="IPR051553">
    <property type="entry name" value="Ran_GTPase-activating"/>
</dbReference>
<accession>A0A812M7D1</accession>
<reference evidence="3" key="1">
    <citation type="submission" date="2021-02" db="EMBL/GenBank/DDBJ databases">
        <authorList>
            <person name="Dougan E. K."/>
            <person name="Rhodes N."/>
            <person name="Thang M."/>
            <person name="Chan C."/>
        </authorList>
    </citation>
    <scope>NUCLEOTIDE SEQUENCE</scope>
</reference>
<dbReference type="InterPro" id="IPR009091">
    <property type="entry name" value="RCC1/BLIP-II"/>
</dbReference>